<dbReference type="PANTHER" id="PTHR38605">
    <property type="entry name" value="ATPASE-RELATED"/>
    <property type="match status" value="1"/>
</dbReference>
<dbReference type="Pfam" id="PF04317">
    <property type="entry name" value="DUF463"/>
    <property type="match status" value="1"/>
</dbReference>
<evidence type="ECO:0008006" key="2">
    <source>
        <dbReference type="Google" id="ProtNLM"/>
    </source>
</evidence>
<organism evidence="1">
    <name type="scientific">Magnetococcus massalia (strain MO-1)</name>
    <dbReference type="NCBI Taxonomy" id="451514"/>
    <lineage>
        <taxon>Bacteria</taxon>
        <taxon>Pseudomonadati</taxon>
        <taxon>Pseudomonadota</taxon>
        <taxon>Magnetococcia</taxon>
        <taxon>Magnetococcales</taxon>
        <taxon>Magnetococcaceae</taxon>
        <taxon>Magnetococcus</taxon>
    </lineage>
</organism>
<sequence length="455" mass="50646">MDEWLDAALNRSVRLAVTGLSQSGKTVFINALTHQILHGFHGAGAAHLDLLTQGRFNGSRLLPPAAGDAAPFPYEQMITSLTAPEPSWPKATHGLSEVRLALRFRPNGVLRSRLNKDATLALDIVDYPGEWLLDLPLLELDFDQWSQQVFELCQHEPRKHLAKAWLQALAEVEMGGPANEEIMQRLHQLYTTFLRACKSEEGGLSMLQPGGFLVPGKWEGAPWLVFSPVRPGSKGGQGSLYAEMAERFEAYKQNMVMDFQQAHFARFDRQIVMVDLLSALSNGPARFADMQQALQTIMRCFSYGKSNLLGRILNPRIDKLLFAATKVDQVAADQHERLARLIGKMVARPSNEASFLGVETKTVALSSLVCTRTVQRQHEGRMLAFVQGKLKNQPRDVLLYPGEVPTTIPTADDWPAERFQFMAFEPPRLGGIQGGVLPHMRLDQTLQFLIGDKLG</sequence>
<accession>A0A1S7LCD5</accession>
<dbReference type="InterPro" id="IPR007413">
    <property type="entry name" value="YcjX-like"/>
</dbReference>
<dbReference type="PANTHER" id="PTHR38605:SF1">
    <property type="entry name" value="ATPASE"/>
    <property type="match status" value="1"/>
</dbReference>
<protein>
    <recommendedName>
        <fullName evidence="2">YcjX family protein</fullName>
    </recommendedName>
</protein>
<dbReference type="AlphaFoldDB" id="A0A1S7LCD5"/>
<proteinExistence type="predicted"/>
<name>A0A1S7LCD5_MAGMO</name>
<gene>
    <name evidence="1" type="ORF">MAGMO_0262</name>
</gene>
<evidence type="ECO:0000313" key="1">
    <source>
        <dbReference type="EMBL" id="CRH04475.1"/>
    </source>
</evidence>
<dbReference type="EMBL" id="LO017727">
    <property type="protein sequence ID" value="CRH04475.1"/>
    <property type="molecule type" value="Genomic_DNA"/>
</dbReference>
<reference evidence="1" key="1">
    <citation type="submission" date="2015-04" db="EMBL/GenBank/DDBJ databases">
        <authorList>
            <person name="Syromyatnikov M.Y."/>
            <person name="Popov V.N."/>
        </authorList>
    </citation>
    <scope>NUCLEOTIDE SEQUENCE</scope>
    <source>
        <strain evidence="1">MO-1</strain>
    </source>
</reference>
<dbReference type="PIRSF" id="PIRSF019381">
    <property type="entry name" value="YcjX"/>
    <property type="match status" value="1"/>
</dbReference>